<dbReference type="KEGG" id="ned:HUN01_25410"/>
<keyword evidence="2" id="KW-1185">Reference proteome</keyword>
<dbReference type="EMBL" id="CP054698">
    <property type="protein sequence ID" value="QMS90755.1"/>
    <property type="molecule type" value="Genomic_DNA"/>
</dbReference>
<dbReference type="Proteomes" id="UP000514713">
    <property type="component" value="Chromosome"/>
</dbReference>
<name>A0A7D7QAV4_9NOSO</name>
<dbReference type="AlphaFoldDB" id="A0A7D7QAV4"/>
<gene>
    <name evidence="1" type="ORF">HUN01_25410</name>
</gene>
<dbReference type="RefSeq" id="WP_181928499.1">
    <property type="nucleotide sequence ID" value="NZ_CP054698.1"/>
</dbReference>
<evidence type="ECO:0000313" key="2">
    <source>
        <dbReference type="Proteomes" id="UP000514713"/>
    </source>
</evidence>
<accession>A0A7D7QAV4</accession>
<organism evidence="1 2">
    <name type="scientific">Nostoc edaphicum CCNP1411</name>
    <dbReference type="NCBI Taxonomy" id="1472755"/>
    <lineage>
        <taxon>Bacteria</taxon>
        <taxon>Bacillati</taxon>
        <taxon>Cyanobacteriota</taxon>
        <taxon>Cyanophyceae</taxon>
        <taxon>Nostocales</taxon>
        <taxon>Nostocaceae</taxon>
        <taxon>Nostoc</taxon>
    </lineage>
</organism>
<reference evidence="2" key="1">
    <citation type="submission" date="2020-06" db="EMBL/GenBank/DDBJ databases">
        <title>Nostoc edaphicum CCNP1411 genome.</title>
        <authorList>
            <person name="Fidor A."/>
            <person name="Grabski M."/>
            <person name="Gawor J."/>
            <person name="Gromadka R."/>
            <person name="Wegrzyn G."/>
            <person name="Mazur-Marzec H."/>
        </authorList>
    </citation>
    <scope>NUCLEOTIDE SEQUENCE [LARGE SCALE GENOMIC DNA]</scope>
    <source>
        <strain evidence="2">CCNP1411</strain>
    </source>
</reference>
<evidence type="ECO:0000313" key="1">
    <source>
        <dbReference type="EMBL" id="QMS90755.1"/>
    </source>
</evidence>
<protein>
    <submittedName>
        <fullName evidence="1">Uncharacterized protein</fullName>
    </submittedName>
</protein>
<sequence length="254" mass="28239">MKNLSRIFIVLLTFILWLGGLSPAFADDKTVLGVTSLYSTSEQQEQGVKVYKDILRYGIATPFSLPPDFQIPATKAEFDQKVVPGLIKVLGDGSVTKAWFDFQAGEAQIATKELFSIDAPLGQKIYSVVAGKPLQQCPLKIQDTQIDFFLDSDKAVERAKELDEQGYFIYVSPVKELRKKVLDALYEQYSGSNNPSCFLVNGTTQKITVDFQDPDIYPLLPPQLQSPGKNKPLVFLPKSGSEFLYVVNARQLSS</sequence>
<proteinExistence type="predicted"/>